<evidence type="ECO:0008006" key="4">
    <source>
        <dbReference type="Google" id="ProtNLM"/>
    </source>
</evidence>
<dbReference type="Proteomes" id="UP001323405">
    <property type="component" value="Unassembled WGS sequence"/>
</dbReference>
<gene>
    <name evidence="2" type="ORF">QC762_511905</name>
</gene>
<proteinExistence type="predicted"/>
<dbReference type="GeneID" id="87911497"/>
<name>A0ABR0GC89_9PEZI</name>
<feature type="region of interest" description="Disordered" evidence="1">
    <location>
        <begin position="1"/>
        <end position="43"/>
    </location>
</feature>
<evidence type="ECO:0000256" key="1">
    <source>
        <dbReference type="SAM" id="MobiDB-lite"/>
    </source>
</evidence>
<evidence type="ECO:0000313" key="2">
    <source>
        <dbReference type="EMBL" id="KAK4653272.1"/>
    </source>
</evidence>
<protein>
    <recommendedName>
        <fullName evidence="4">HNH nuclease domain-containing protein</fullName>
    </recommendedName>
</protein>
<dbReference type="EMBL" id="JAFFHA010000007">
    <property type="protein sequence ID" value="KAK4653272.1"/>
    <property type="molecule type" value="Genomic_DNA"/>
</dbReference>
<sequence length="400" mass="45584">MIVIDREEGSDGQNMLTGRGCYDDPGDGGFIAPSNPDGSYDDEGYDRYVEEDDYFSTSRNSKVGKRGYVTHDACWPLLEEALSSGPVPLDRVFQILEFDDDEFFPWEMTSGKKLRDEEFPRSHVDPSLVDARQKRIAGKASSKPQDAEQCTSSPWNKTIAPDDCRWVKVAGGQKPLYQQSIAVPETISKVSVSIVKFGSLWLHFRTSTWRLHLVSIAAVPKDNVNTSNDDGSNNDISNPDRPLKDLGLWYPRVPPDSLKLNAVFHRAKQYLPGFNPVFWTHFGGPKGAYLKHLTRISFYDYGRFIFQYDRDDIPEQCSQFGQKEKLEPRYSTSLHFDIDGPGGERIIAVKIRRKYSKNIPMRIEEMDEAEDEEIEETEDEGLDEVDRVRAVGIFQNNYQP</sequence>
<evidence type="ECO:0000313" key="3">
    <source>
        <dbReference type="Proteomes" id="UP001323405"/>
    </source>
</evidence>
<feature type="region of interest" description="Disordered" evidence="1">
    <location>
        <begin position="135"/>
        <end position="156"/>
    </location>
</feature>
<organism evidence="2 3">
    <name type="scientific">Podospora pseudocomata</name>
    <dbReference type="NCBI Taxonomy" id="2093779"/>
    <lineage>
        <taxon>Eukaryota</taxon>
        <taxon>Fungi</taxon>
        <taxon>Dikarya</taxon>
        <taxon>Ascomycota</taxon>
        <taxon>Pezizomycotina</taxon>
        <taxon>Sordariomycetes</taxon>
        <taxon>Sordariomycetidae</taxon>
        <taxon>Sordariales</taxon>
        <taxon>Podosporaceae</taxon>
        <taxon>Podospora</taxon>
    </lineage>
</organism>
<accession>A0ABR0GC89</accession>
<feature type="compositionally biased region" description="Polar residues" evidence="1">
    <location>
        <begin position="142"/>
        <end position="156"/>
    </location>
</feature>
<reference evidence="2 3" key="1">
    <citation type="journal article" date="2023" name="bioRxiv">
        <title>High-quality genome assemblies of four members of thePodospora anserinaspecies complex.</title>
        <authorList>
            <person name="Ament-Velasquez S.L."/>
            <person name="Vogan A.A."/>
            <person name="Wallerman O."/>
            <person name="Hartmann F."/>
            <person name="Gautier V."/>
            <person name="Silar P."/>
            <person name="Giraud T."/>
            <person name="Johannesson H."/>
        </authorList>
    </citation>
    <scope>NUCLEOTIDE SEQUENCE [LARGE SCALE GENOMIC DNA]</scope>
    <source>
        <strain evidence="2 3">CBS 415.72m</strain>
    </source>
</reference>
<comment type="caution">
    <text evidence="2">The sequence shown here is derived from an EMBL/GenBank/DDBJ whole genome shotgun (WGS) entry which is preliminary data.</text>
</comment>
<keyword evidence="3" id="KW-1185">Reference proteome</keyword>
<dbReference type="RefSeq" id="XP_062742247.1">
    <property type="nucleotide sequence ID" value="XM_062891590.1"/>
</dbReference>